<reference evidence="1 3" key="2">
    <citation type="journal article" date="2005" name="J. Bacteriol.">
        <title>The genome of S-PM2, a 'photosynthetic' T4-type bacteriophage that infects marine Synechococcus strains.</title>
        <authorList>
            <person name="Mann N.H."/>
            <person name="Clokie M.R."/>
            <person name="Millard A."/>
            <person name="Cook A."/>
            <person name="Wilson W.H."/>
            <person name="Wheatley P.J."/>
            <person name="Letarov A."/>
            <person name="Krisch H.M."/>
        </authorList>
    </citation>
    <scope>NUCLEOTIDE SEQUENCE</scope>
</reference>
<sequence>MSITLTSSYRIMLAPATIDKIDELLDENYDRDAMLVFIDEYNEKAFVEVYEEYVRCGEAIGYEAVDALASESGIDCIVDCDERYHGCYQSTADFAEEFHTSNGAYIPDGIEVDWEATWDRNLYYDFTACNDGSTYCPMHIFRDN</sequence>
<reference evidence="2" key="4">
    <citation type="submission" date="2015-02" db="EMBL/GenBank/DDBJ databases">
        <authorList>
            <person name="Chooi Y.-H."/>
        </authorList>
    </citation>
    <scope>NUCLEOTIDE SEQUENCE</scope>
</reference>
<evidence type="ECO:0000313" key="3">
    <source>
        <dbReference type="Proteomes" id="UP000000994"/>
    </source>
</evidence>
<organism evidence="1 3">
    <name type="scientific">Synechococcus phage S-PM2</name>
    <dbReference type="NCBI Taxonomy" id="238854"/>
    <lineage>
        <taxon>Viruses</taxon>
        <taxon>Duplodnaviria</taxon>
        <taxon>Heunggongvirae</taxon>
        <taxon>Uroviricota</taxon>
        <taxon>Caudoviricetes</taxon>
        <taxon>Pantevenvirales</taxon>
        <taxon>Kyanoviridae</taxon>
        <taxon>Nodensvirus</taxon>
        <taxon>Nodensvirus spm2</taxon>
    </lineage>
</organism>
<reference evidence="1 3" key="1">
    <citation type="journal article" date="2004" name="Proc. Natl. Acad. Sci. U.S.A.">
        <title>Genetic organization of the psbAD region in phages infecting marine Synechococcus strains.</title>
        <authorList>
            <person name="Millard A."/>
            <person name="Clokie M.R."/>
            <person name="Shub D.A."/>
            <person name="Mann N.H."/>
        </authorList>
    </citation>
    <scope>NUCLEOTIDE SEQUENCE [LARGE SCALE GENOMIC DNA]</scope>
</reference>
<dbReference type="RefSeq" id="YP_195106.1">
    <property type="nucleotide sequence ID" value="NC_006820.1"/>
</dbReference>
<dbReference type="Proteomes" id="UP000000994">
    <property type="component" value="Segment"/>
</dbReference>
<name>Q5GQU8_BPSYP</name>
<evidence type="ECO:0000313" key="4">
    <source>
        <dbReference type="Proteomes" id="UP000246186"/>
    </source>
</evidence>
<gene>
    <name evidence="2" type="ORF">S-PM2d072</name>
    <name evidence="1" type="ORF">S-PM2p072</name>
</gene>
<evidence type="ECO:0000313" key="1">
    <source>
        <dbReference type="EMBL" id="CAF34136.1"/>
    </source>
</evidence>
<protein>
    <submittedName>
        <fullName evidence="1">Hypothetical-Protein / belonging to T4-LIKE GC: 813</fullName>
    </submittedName>
</protein>
<organismHost>
    <name type="scientific">Synechococcus</name>
    <dbReference type="NCBI Taxonomy" id="1129"/>
</organismHost>
<dbReference type="EMBL" id="AJ630128">
    <property type="protein sequence ID" value="CAF34136.1"/>
    <property type="molecule type" value="Genomic_DNA"/>
</dbReference>
<evidence type="ECO:0000313" key="2">
    <source>
        <dbReference type="EMBL" id="CFW42188.1"/>
    </source>
</evidence>
<dbReference type="EMBL" id="LN828717">
    <property type="protein sequence ID" value="CFW42188.1"/>
    <property type="molecule type" value="Genomic_DNA"/>
</dbReference>
<reference evidence="2 4" key="3">
    <citation type="journal article" date="2015" name="PLoS ONE">
        <title>Spontaneous Deletion of an "ORFanage" Region Facilitates Host Adaptation in a "Photosynthetic" Cyanophage.</title>
        <authorList>
            <person name="Puxty R.J."/>
            <person name="Perez-Sepulveda B."/>
            <person name="Rihtman B."/>
            <person name="Evans D.J."/>
            <person name="Millard A.D."/>
            <person name="Scanlan D.J."/>
        </authorList>
    </citation>
    <scope>NUCLEOTIDE SEQUENCE [LARGE SCALE GENOMIC DNA]</scope>
</reference>
<accession>Q5GQU8</accession>
<dbReference type="KEGG" id="vg:3260515"/>
<dbReference type="OrthoDB" id="40613at10239"/>
<proteinExistence type="predicted"/>
<dbReference type="Proteomes" id="UP000246186">
    <property type="component" value="Genome"/>
</dbReference>
<keyword evidence="3" id="KW-1185">Reference proteome</keyword>